<dbReference type="Gene3D" id="1.20.1600.10">
    <property type="entry name" value="Outer membrane efflux proteins (OEP)"/>
    <property type="match status" value="1"/>
</dbReference>
<accession>A0A364Y865</accession>
<evidence type="ECO:0000313" key="11">
    <source>
        <dbReference type="Proteomes" id="UP000251889"/>
    </source>
</evidence>
<dbReference type="GO" id="GO:0015288">
    <property type="term" value="F:porin activity"/>
    <property type="evidence" value="ECO:0007669"/>
    <property type="project" value="TreeGrafter"/>
</dbReference>
<dbReference type="GO" id="GO:1990281">
    <property type="term" value="C:efflux pump complex"/>
    <property type="evidence" value="ECO:0007669"/>
    <property type="project" value="TreeGrafter"/>
</dbReference>
<dbReference type="Pfam" id="PF02321">
    <property type="entry name" value="OEP"/>
    <property type="match status" value="2"/>
</dbReference>
<feature type="coiled-coil region" evidence="8">
    <location>
        <begin position="168"/>
        <end position="195"/>
    </location>
</feature>
<dbReference type="EMBL" id="QMFY01000001">
    <property type="protein sequence ID" value="RAW03304.1"/>
    <property type="molecule type" value="Genomic_DNA"/>
</dbReference>
<keyword evidence="8" id="KW-0175">Coiled coil</keyword>
<dbReference type="PANTHER" id="PTHR30026">
    <property type="entry name" value="OUTER MEMBRANE PROTEIN TOLC"/>
    <property type="match status" value="1"/>
</dbReference>
<evidence type="ECO:0000256" key="8">
    <source>
        <dbReference type="SAM" id="Coils"/>
    </source>
</evidence>
<evidence type="ECO:0000256" key="3">
    <source>
        <dbReference type="ARBA" id="ARBA00022448"/>
    </source>
</evidence>
<reference evidence="10 11" key="1">
    <citation type="submission" date="2018-06" db="EMBL/GenBank/DDBJ databases">
        <title>Chryseolinea flavus sp. nov., a member of the phylum Bacteroidetes isolated from soil.</title>
        <authorList>
            <person name="Li Y."/>
            <person name="Wang J."/>
        </authorList>
    </citation>
    <scope>NUCLEOTIDE SEQUENCE [LARGE SCALE GENOMIC DNA]</scope>
    <source>
        <strain evidence="10 11">SDU1-6</strain>
    </source>
</reference>
<evidence type="ECO:0000256" key="9">
    <source>
        <dbReference type="SAM" id="SignalP"/>
    </source>
</evidence>
<evidence type="ECO:0000256" key="7">
    <source>
        <dbReference type="ARBA" id="ARBA00023237"/>
    </source>
</evidence>
<keyword evidence="7" id="KW-0998">Cell outer membrane</keyword>
<dbReference type="InterPro" id="IPR003423">
    <property type="entry name" value="OMP_efflux"/>
</dbReference>
<proteinExistence type="inferred from homology"/>
<sequence length="456" mass="51659">MLNSVMKQKQIHLRRSSFMKVTKLLASLLFLSTTAFAQEQVTLEKVIALALEENYDVRLSKNASESATLVDETAWGAYLPTIDGNATTLWTNTPDQQLEFADATRNQRGSVRSHATTASVQLNWILFDGTRMFATRERFAVLAAQGQLVVKDQMVNTIASAINNYYDIVQQKQQLSAIREQMAVSEERVKLAERKLEVGTGRKPELLQARVDYNAQRTQAFQKEAAIFQLKEQLNGLLGLKLPRQYDVADTIMIDLNLQQSQIEENIEQSNYALLATKKSIDVATLALRESRAQRSPVISFVSAYNYNRQDNTKLLNPFGTIFSLNNGFNYGFTLSVPILNGFNIRRQVELSKIELDRQMITYDQQKTVVDVGVRNAYVNYDNAKKVLQIEEETILLAKENVFIALETFKRGVSTFIELRTAQQSLADAYTRLISARYLAKLAETELLRLNGSLLR</sequence>
<feature type="chain" id="PRO_5016874821" evidence="9">
    <location>
        <begin position="38"/>
        <end position="456"/>
    </location>
</feature>
<gene>
    <name evidence="10" type="ORF">DQQ10_04260</name>
</gene>
<keyword evidence="9" id="KW-0732">Signal</keyword>
<name>A0A364Y865_9BACT</name>
<keyword evidence="6" id="KW-0472">Membrane</keyword>
<evidence type="ECO:0000256" key="4">
    <source>
        <dbReference type="ARBA" id="ARBA00022452"/>
    </source>
</evidence>
<dbReference type="SUPFAM" id="SSF56954">
    <property type="entry name" value="Outer membrane efflux proteins (OEP)"/>
    <property type="match status" value="1"/>
</dbReference>
<keyword evidence="3" id="KW-0813">Transport</keyword>
<dbReference type="GO" id="GO:0015562">
    <property type="term" value="F:efflux transmembrane transporter activity"/>
    <property type="evidence" value="ECO:0007669"/>
    <property type="project" value="InterPro"/>
</dbReference>
<keyword evidence="11" id="KW-1185">Reference proteome</keyword>
<dbReference type="PANTHER" id="PTHR30026:SF20">
    <property type="entry name" value="OUTER MEMBRANE PROTEIN TOLC"/>
    <property type="match status" value="1"/>
</dbReference>
<comment type="caution">
    <text evidence="10">The sequence shown here is derived from an EMBL/GenBank/DDBJ whole genome shotgun (WGS) entry which is preliminary data.</text>
</comment>
<evidence type="ECO:0000313" key="10">
    <source>
        <dbReference type="EMBL" id="RAW03304.1"/>
    </source>
</evidence>
<dbReference type="AlphaFoldDB" id="A0A364Y865"/>
<evidence type="ECO:0000256" key="1">
    <source>
        <dbReference type="ARBA" id="ARBA00004442"/>
    </source>
</evidence>
<keyword evidence="4" id="KW-1134">Transmembrane beta strand</keyword>
<protein>
    <submittedName>
        <fullName evidence="10">TolC family protein</fullName>
    </submittedName>
</protein>
<dbReference type="InterPro" id="IPR051906">
    <property type="entry name" value="TolC-like"/>
</dbReference>
<evidence type="ECO:0000256" key="2">
    <source>
        <dbReference type="ARBA" id="ARBA00007613"/>
    </source>
</evidence>
<organism evidence="10 11">
    <name type="scientific">Pseudochryseolinea flava</name>
    <dbReference type="NCBI Taxonomy" id="2059302"/>
    <lineage>
        <taxon>Bacteria</taxon>
        <taxon>Pseudomonadati</taxon>
        <taxon>Bacteroidota</taxon>
        <taxon>Cytophagia</taxon>
        <taxon>Cytophagales</taxon>
        <taxon>Fulvivirgaceae</taxon>
        <taxon>Pseudochryseolinea</taxon>
    </lineage>
</organism>
<dbReference type="Proteomes" id="UP000251889">
    <property type="component" value="Unassembled WGS sequence"/>
</dbReference>
<feature type="signal peptide" evidence="9">
    <location>
        <begin position="1"/>
        <end position="37"/>
    </location>
</feature>
<keyword evidence="5" id="KW-0812">Transmembrane</keyword>
<dbReference type="OrthoDB" id="9771205at2"/>
<dbReference type="GO" id="GO:0009279">
    <property type="term" value="C:cell outer membrane"/>
    <property type="evidence" value="ECO:0007669"/>
    <property type="project" value="UniProtKB-SubCell"/>
</dbReference>
<evidence type="ECO:0000256" key="5">
    <source>
        <dbReference type="ARBA" id="ARBA00022692"/>
    </source>
</evidence>
<comment type="subcellular location">
    <subcellularLocation>
        <location evidence="1">Cell outer membrane</location>
    </subcellularLocation>
</comment>
<evidence type="ECO:0000256" key="6">
    <source>
        <dbReference type="ARBA" id="ARBA00023136"/>
    </source>
</evidence>
<comment type="similarity">
    <text evidence="2">Belongs to the outer membrane factor (OMF) (TC 1.B.17) family.</text>
</comment>